<dbReference type="Gene3D" id="2.170.270.10">
    <property type="entry name" value="SET domain"/>
    <property type="match status" value="1"/>
</dbReference>
<keyword evidence="6" id="KW-0479">Metal-binding</keyword>
<evidence type="ECO:0000259" key="9">
    <source>
        <dbReference type="PROSITE" id="PS50867"/>
    </source>
</evidence>
<evidence type="ECO:0000259" key="10">
    <source>
        <dbReference type="PROSITE" id="PS50868"/>
    </source>
</evidence>
<evidence type="ECO:0000313" key="11">
    <source>
        <dbReference type="EMBL" id="EFO87322.1"/>
    </source>
</evidence>
<dbReference type="InterPro" id="IPR003616">
    <property type="entry name" value="Post-SET_dom"/>
</dbReference>
<dbReference type="Proteomes" id="UP000008281">
    <property type="component" value="Unassembled WGS sequence"/>
</dbReference>
<keyword evidence="2" id="KW-0158">Chromosome</keyword>
<dbReference type="OMA" id="QNGPLNC"/>
<name>E3N5V3_CAERE</name>
<dbReference type="OrthoDB" id="616263at2759"/>
<sequence length="295" mass="33605">MFCRQLNHRGFDSARAFSFIFLRFQFPFLDSEFQMTYTHIPTTIPGPGITEDEWNDEFKGCDCLVECTAESGCTCLTTGIDNYSEDRRLLPTSSETPQLLIECSTNCACCLMEPSCRNRVVQNGIMKELEVNIKSYEKKFQLEILKVFSTSDKGDGARTLQPIQPGEFVCEYASECIGEEEVQKRHMEFRDDNYTLTLKEHFGQKTIKTFLDPRLRGNIGRFLNHSCQPNCDVVVVRLGRMCPTAGIFAKREIQPGEELCYDYGRSELEGNDRKPCRCGTTSCRGFLPMSATPNE</sequence>
<dbReference type="GO" id="GO:0005694">
    <property type="term" value="C:chromosome"/>
    <property type="evidence" value="ECO:0007669"/>
    <property type="project" value="UniProtKB-SubCell"/>
</dbReference>
<feature type="domain" description="SET" evidence="8">
    <location>
        <begin position="143"/>
        <end position="264"/>
    </location>
</feature>
<evidence type="ECO:0000256" key="6">
    <source>
        <dbReference type="ARBA" id="ARBA00022723"/>
    </source>
</evidence>
<dbReference type="STRING" id="31234.E3N5V3"/>
<evidence type="ECO:0000256" key="4">
    <source>
        <dbReference type="ARBA" id="ARBA00022679"/>
    </source>
</evidence>
<keyword evidence="7" id="KW-0862">Zinc</keyword>
<dbReference type="PROSITE" id="PS50868">
    <property type="entry name" value="POST_SET"/>
    <property type="match status" value="1"/>
</dbReference>
<reference evidence="11" key="1">
    <citation type="submission" date="2007-07" db="EMBL/GenBank/DDBJ databases">
        <title>PCAP assembly of the Caenorhabditis remanei genome.</title>
        <authorList>
            <consortium name="The Caenorhabditis remanei Sequencing Consortium"/>
            <person name="Wilson R.K."/>
        </authorList>
    </citation>
    <scope>NUCLEOTIDE SEQUENCE [LARGE SCALE GENOMIC DNA]</scope>
    <source>
        <strain evidence="11">PB4641</strain>
    </source>
</reference>
<dbReference type="SMART" id="SM00508">
    <property type="entry name" value="PostSET"/>
    <property type="match status" value="1"/>
</dbReference>
<evidence type="ECO:0000256" key="5">
    <source>
        <dbReference type="ARBA" id="ARBA00022691"/>
    </source>
</evidence>
<dbReference type="PROSITE" id="PS50280">
    <property type="entry name" value="SET"/>
    <property type="match status" value="1"/>
</dbReference>
<dbReference type="PROSITE" id="PS50867">
    <property type="entry name" value="PRE_SET"/>
    <property type="match status" value="1"/>
</dbReference>
<dbReference type="GO" id="GO:0005634">
    <property type="term" value="C:nucleus"/>
    <property type="evidence" value="ECO:0007669"/>
    <property type="project" value="InterPro"/>
</dbReference>
<dbReference type="InterPro" id="IPR007728">
    <property type="entry name" value="Pre-SET_dom"/>
</dbReference>
<feature type="domain" description="Post-SET" evidence="10">
    <location>
        <begin position="272"/>
        <end position="288"/>
    </location>
</feature>
<organism evidence="12">
    <name type="scientific">Caenorhabditis remanei</name>
    <name type="common">Caenorhabditis vulgaris</name>
    <dbReference type="NCBI Taxonomy" id="31234"/>
    <lineage>
        <taxon>Eukaryota</taxon>
        <taxon>Metazoa</taxon>
        <taxon>Ecdysozoa</taxon>
        <taxon>Nematoda</taxon>
        <taxon>Chromadorea</taxon>
        <taxon>Rhabditida</taxon>
        <taxon>Rhabditina</taxon>
        <taxon>Rhabditomorpha</taxon>
        <taxon>Rhabditoidea</taxon>
        <taxon>Rhabditidae</taxon>
        <taxon>Peloderinae</taxon>
        <taxon>Caenorhabditis</taxon>
    </lineage>
</organism>
<comment type="subcellular location">
    <subcellularLocation>
        <location evidence="1">Chromosome</location>
    </subcellularLocation>
</comment>
<dbReference type="HOGENOM" id="CLU_020840_3_3_1"/>
<dbReference type="eggNOG" id="KOG1082">
    <property type="taxonomic scope" value="Eukaryota"/>
</dbReference>
<keyword evidence="4" id="KW-0808">Transferase</keyword>
<evidence type="ECO:0000313" key="12">
    <source>
        <dbReference type="Proteomes" id="UP000008281"/>
    </source>
</evidence>
<dbReference type="InParanoid" id="E3N5V3"/>
<proteinExistence type="predicted"/>
<evidence type="ECO:0000256" key="1">
    <source>
        <dbReference type="ARBA" id="ARBA00004286"/>
    </source>
</evidence>
<dbReference type="GO" id="GO:0042054">
    <property type="term" value="F:histone methyltransferase activity"/>
    <property type="evidence" value="ECO:0007669"/>
    <property type="project" value="InterPro"/>
</dbReference>
<evidence type="ECO:0000259" key="8">
    <source>
        <dbReference type="PROSITE" id="PS50280"/>
    </source>
</evidence>
<evidence type="ECO:0000256" key="7">
    <source>
        <dbReference type="ARBA" id="ARBA00022833"/>
    </source>
</evidence>
<keyword evidence="12" id="KW-1185">Reference proteome</keyword>
<keyword evidence="3" id="KW-0489">Methyltransferase</keyword>
<dbReference type="SUPFAM" id="SSF82199">
    <property type="entry name" value="SET domain"/>
    <property type="match status" value="1"/>
</dbReference>
<dbReference type="InterPro" id="IPR001214">
    <property type="entry name" value="SET_dom"/>
</dbReference>
<dbReference type="Pfam" id="PF00856">
    <property type="entry name" value="SET"/>
    <property type="match status" value="1"/>
</dbReference>
<dbReference type="SMART" id="SM00317">
    <property type="entry name" value="SET"/>
    <property type="match status" value="1"/>
</dbReference>
<feature type="domain" description="Pre-SET" evidence="9">
    <location>
        <begin position="59"/>
        <end position="124"/>
    </location>
</feature>
<evidence type="ECO:0000256" key="2">
    <source>
        <dbReference type="ARBA" id="ARBA00022454"/>
    </source>
</evidence>
<dbReference type="InterPro" id="IPR050973">
    <property type="entry name" value="H3K9_Histone-Lys_N-MTase"/>
</dbReference>
<accession>E3N5V3</accession>
<dbReference type="Pfam" id="PF05033">
    <property type="entry name" value="Pre-SET"/>
    <property type="match status" value="1"/>
</dbReference>
<dbReference type="FunCoup" id="E3N5V3">
    <property type="interactions" value="1140"/>
</dbReference>
<dbReference type="GO" id="GO:0032259">
    <property type="term" value="P:methylation"/>
    <property type="evidence" value="ECO:0007669"/>
    <property type="project" value="UniProtKB-KW"/>
</dbReference>
<gene>
    <name evidence="11" type="primary">Cre-set-23</name>
    <name evidence="11" type="ORF">CRE_31426</name>
</gene>
<evidence type="ECO:0000256" key="3">
    <source>
        <dbReference type="ARBA" id="ARBA00022603"/>
    </source>
</evidence>
<dbReference type="AlphaFoldDB" id="E3N5V3"/>
<protein>
    <submittedName>
        <fullName evidence="11">CRE-SET-23 protein</fullName>
    </submittedName>
</protein>
<dbReference type="PANTHER" id="PTHR46223:SF3">
    <property type="entry name" value="HISTONE-LYSINE N-METHYLTRANSFERASE SET-23"/>
    <property type="match status" value="1"/>
</dbReference>
<dbReference type="PANTHER" id="PTHR46223">
    <property type="entry name" value="HISTONE-LYSINE N-METHYLTRANSFERASE SUV39H"/>
    <property type="match status" value="1"/>
</dbReference>
<keyword evidence="5" id="KW-0949">S-adenosyl-L-methionine</keyword>
<dbReference type="GO" id="GO:0008270">
    <property type="term" value="F:zinc ion binding"/>
    <property type="evidence" value="ECO:0007669"/>
    <property type="project" value="InterPro"/>
</dbReference>
<dbReference type="EMBL" id="DS268534">
    <property type="protein sequence ID" value="EFO87322.1"/>
    <property type="molecule type" value="Genomic_DNA"/>
</dbReference>
<dbReference type="InterPro" id="IPR046341">
    <property type="entry name" value="SET_dom_sf"/>
</dbReference>